<organism evidence="3 4">
    <name type="scientific">Acrasis kona</name>
    <dbReference type="NCBI Taxonomy" id="1008807"/>
    <lineage>
        <taxon>Eukaryota</taxon>
        <taxon>Discoba</taxon>
        <taxon>Heterolobosea</taxon>
        <taxon>Tetramitia</taxon>
        <taxon>Eutetramitia</taxon>
        <taxon>Acrasidae</taxon>
        <taxon>Acrasis</taxon>
    </lineage>
</organism>
<comment type="caution">
    <text evidence="3">The sequence shown here is derived from an EMBL/GenBank/DDBJ whole genome shotgun (WGS) entry which is preliminary data.</text>
</comment>
<comment type="similarity">
    <text evidence="1">Belongs to the cyclin family.</text>
</comment>
<keyword evidence="4" id="KW-1185">Reference proteome</keyword>
<dbReference type="InterPro" id="IPR036915">
    <property type="entry name" value="Cyclin-like_sf"/>
</dbReference>
<dbReference type="InterPro" id="IPR048055">
    <property type="entry name" value="Cyclin-Q_first_cyclin_box"/>
</dbReference>
<evidence type="ECO:0000313" key="4">
    <source>
        <dbReference type="Proteomes" id="UP001431209"/>
    </source>
</evidence>
<evidence type="ECO:0000259" key="2">
    <source>
        <dbReference type="SMART" id="SM00385"/>
    </source>
</evidence>
<dbReference type="InterPro" id="IPR043198">
    <property type="entry name" value="Cyclin/Ssn8"/>
</dbReference>
<sequence>MYEEDVAEMDDHKEELLGVVSLDKKSRYYYADFLHKMGYLLEVPQTTTATALVFFHKFFSTFTKYDKQLIACSCMFLACKVDENTRRLRDVINVMNKITKPDQEPSSLLDKYFLQSKDVVADHEQIILRALMFNVRVKHPYKYLVNYVACIQGTEGLLQLSYAIVNDSFRTTLCLRYKPNDIAAAAIYLAARMTDYKLPYDKSEQKEGNSTGEEDSGTRPWFHLFQTTQQTIDGIILELDSMYRDHRTPIDKS</sequence>
<accession>A0AAW2YWZ4</accession>
<dbReference type="EMBL" id="JAOPGA020000807">
    <property type="protein sequence ID" value="KAL0482027.1"/>
    <property type="molecule type" value="Genomic_DNA"/>
</dbReference>
<evidence type="ECO:0000256" key="1">
    <source>
        <dbReference type="RuleBase" id="RU000383"/>
    </source>
</evidence>
<dbReference type="InterPro" id="IPR006671">
    <property type="entry name" value="Cyclin_N"/>
</dbReference>
<dbReference type="Proteomes" id="UP001431209">
    <property type="component" value="Unassembled WGS sequence"/>
</dbReference>
<dbReference type="CDD" id="cd20534">
    <property type="entry name" value="CYCLIN_CCNM_CCNQ_rpt1"/>
    <property type="match status" value="1"/>
</dbReference>
<name>A0AAW2YWZ4_9EUKA</name>
<dbReference type="GO" id="GO:0006357">
    <property type="term" value="P:regulation of transcription by RNA polymerase II"/>
    <property type="evidence" value="ECO:0007669"/>
    <property type="project" value="InterPro"/>
</dbReference>
<proteinExistence type="inferred from homology"/>
<evidence type="ECO:0000313" key="3">
    <source>
        <dbReference type="EMBL" id="KAL0482027.1"/>
    </source>
</evidence>
<dbReference type="SUPFAM" id="SSF47954">
    <property type="entry name" value="Cyclin-like"/>
    <property type="match status" value="2"/>
</dbReference>
<dbReference type="GO" id="GO:0016538">
    <property type="term" value="F:cyclin-dependent protein serine/threonine kinase regulator activity"/>
    <property type="evidence" value="ECO:0007669"/>
    <property type="project" value="InterPro"/>
</dbReference>
<dbReference type="SMART" id="SM00385">
    <property type="entry name" value="CYCLIN"/>
    <property type="match status" value="2"/>
</dbReference>
<dbReference type="PANTHER" id="PTHR10026">
    <property type="entry name" value="CYCLIN"/>
    <property type="match status" value="1"/>
</dbReference>
<reference evidence="3 4" key="1">
    <citation type="submission" date="2024-03" db="EMBL/GenBank/DDBJ databases">
        <title>The Acrasis kona genome and developmental transcriptomes reveal deep origins of eukaryotic multicellular pathways.</title>
        <authorList>
            <person name="Sheikh S."/>
            <person name="Fu C.-J."/>
            <person name="Brown M.W."/>
            <person name="Baldauf S.L."/>
        </authorList>
    </citation>
    <scope>NUCLEOTIDE SEQUENCE [LARGE SCALE GENOMIC DNA]</scope>
    <source>
        <strain evidence="3 4">ATCC MYA-3509</strain>
    </source>
</reference>
<dbReference type="AlphaFoldDB" id="A0AAW2YWZ4"/>
<dbReference type="Pfam" id="PF21797">
    <property type="entry name" value="CycT2-like_C"/>
    <property type="match status" value="1"/>
</dbReference>
<feature type="domain" description="Cyclin-like" evidence="2">
    <location>
        <begin position="142"/>
        <end position="227"/>
    </location>
</feature>
<gene>
    <name evidence="3" type="ORF">AKO1_013289</name>
</gene>
<dbReference type="Pfam" id="PF00134">
    <property type="entry name" value="Cyclin_N"/>
    <property type="match status" value="1"/>
</dbReference>
<protein>
    <submittedName>
        <fullName evidence="3">Cyclin-T1-5</fullName>
    </submittedName>
</protein>
<dbReference type="PIRSF" id="PIRSF036580">
    <property type="entry name" value="Cyclin_L"/>
    <property type="match status" value="1"/>
</dbReference>
<dbReference type="Gene3D" id="1.10.472.10">
    <property type="entry name" value="Cyclin-like"/>
    <property type="match status" value="2"/>
</dbReference>
<dbReference type="InterPro" id="IPR013763">
    <property type="entry name" value="Cyclin-like_dom"/>
</dbReference>
<feature type="domain" description="Cyclin-like" evidence="2">
    <location>
        <begin position="32"/>
        <end position="129"/>
    </location>
</feature>
<keyword evidence="1" id="KW-0195">Cyclin</keyword>